<organism evidence="2 3">
    <name type="scientific">Apibacter muscae</name>
    <dbReference type="NCBI Taxonomy" id="2509004"/>
    <lineage>
        <taxon>Bacteria</taxon>
        <taxon>Pseudomonadati</taxon>
        <taxon>Bacteroidota</taxon>
        <taxon>Flavobacteriia</taxon>
        <taxon>Flavobacteriales</taxon>
        <taxon>Weeksellaceae</taxon>
        <taxon>Apibacter</taxon>
    </lineage>
</organism>
<dbReference type="Proteomes" id="UP000319499">
    <property type="component" value="Unassembled WGS sequence"/>
</dbReference>
<gene>
    <name evidence="2" type="ORF">ETU09_04650</name>
</gene>
<accession>A0A563DG14</accession>
<protein>
    <submittedName>
        <fullName evidence="2">Thiol-disulfide oxidoreductase DCC family protein</fullName>
    </submittedName>
</protein>
<keyword evidence="1" id="KW-1133">Transmembrane helix</keyword>
<dbReference type="AlphaFoldDB" id="A0A563DG14"/>
<dbReference type="Pfam" id="PF04134">
    <property type="entry name" value="DCC1-like"/>
    <property type="match status" value="1"/>
</dbReference>
<keyword evidence="3" id="KW-1185">Reference proteome</keyword>
<sequence length="135" mass="16036">MMNSYIVFFDGICNLCNSWVKFIIKYDKKNRFKFASLQSEMGQNFLKERNLSSHSFDSIILYQPNSAYFLKSDAVLQIFKLLGFPFSILSIFYIFPSFIRDKLYSLIAKNRYKFFGKSESCMMPNPEWKDKFLTN</sequence>
<evidence type="ECO:0000256" key="1">
    <source>
        <dbReference type="SAM" id="Phobius"/>
    </source>
</evidence>
<name>A0A563DG14_9FLAO</name>
<dbReference type="InterPro" id="IPR007263">
    <property type="entry name" value="DCC1-like"/>
</dbReference>
<feature type="transmembrane region" description="Helical" evidence="1">
    <location>
        <begin position="74"/>
        <end position="95"/>
    </location>
</feature>
<keyword evidence="1" id="KW-0812">Transmembrane</keyword>
<evidence type="ECO:0000313" key="3">
    <source>
        <dbReference type="Proteomes" id="UP000319499"/>
    </source>
</evidence>
<dbReference type="InterPro" id="IPR052927">
    <property type="entry name" value="DCC_oxidoreductase"/>
</dbReference>
<dbReference type="RefSeq" id="WP_146261751.1">
    <property type="nucleotide sequence ID" value="NZ_SELG01000031.1"/>
</dbReference>
<comment type="caution">
    <text evidence="2">The sequence shown here is derived from an EMBL/GenBank/DDBJ whole genome shotgun (WGS) entry which is preliminary data.</text>
</comment>
<dbReference type="PANTHER" id="PTHR33639:SF2">
    <property type="entry name" value="DUF393 DOMAIN-CONTAINING PROTEIN"/>
    <property type="match status" value="1"/>
</dbReference>
<dbReference type="OrthoDB" id="9785438at2"/>
<reference evidence="2 3" key="1">
    <citation type="submission" date="2019-02" db="EMBL/GenBank/DDBJ databases">
        <title>Apibacter muscae sp. nov.: a novel member of the house fly microbiota.</title>
        <authorList>
            <person name="Park R."/>
        </authorList>
    </citation>
    <scope>NUCLEOTIDE SEQUENCE [LARGE SCALE GENOMIC DNA]</scope>
    <source>
        <strain evidence="2 3">AL1</strain>
    </source>
</reference>
<dbReference type="EMBL" id="SELH01000016">
    <property type="protein sequence ID" value="TWP29135.1"/>
    <property type="molecule type" value="Genomic_DNA"/>
</dbReference>
<proteinExistence type="predicted"/>
<dbReference type="GO" id="GO:0015035">
    <property type="term" value="F:protein-disulfide reductase activity"/>
    <property type="evidence" value="ECO:0007669"/>
    <property type="project" value="InterPro"/>
</dbReference>
<keyword evidence="1" id="KW-0472">Membrane</keyword>
<evidence type="ECO:0000313" key="2">
    <source>
        <dbReference type="EMBL" id="TWP29135.1"/>
    </source>
</evidence>
<dbReference type="PANTHER" id="PTHR33639">
    <property type="entry name" value="THIOL-DISULFIDE OXIDOREDUCTASE DCC"/>
    <property type="match status" value="1"/>
</dbReference>